<dbReference type="Proteomes" id="UP000266677">
    <property type="component" value="Unassembled WGS sequence"/>
</dbReference>
<dbReference type="Pfam" id="PF03088">
    <property type="entry name" value="Str_synth"/>
    <property type="match status" value="1"/>
</dbReference>
<proteinExistence type="inferred from homology"/>
<dbReference type="PANTHER" id="PTHR10426:SF88">
    <property type="entry name" value="ADIPOCYTE PLASMA MEMBRANE-ASSOCIATED PROTEIN HEMOMUCIN-RELATED"/>
    <property type="match status" value="1"/>
</dbReference>
<dbReference type="GO" id="GO:0012505">
    <property type="term" value="C:endomembrane system"/>
    <property type="evidence" value="ECO:0007669"/>
    <property type="project" value="TreeGrafter"/>
</dbReference>
<evidence type="ECO:0000259" key="4">
    <source>
        <dbReference type="Pfam" id="PF03088"/>
    </source>
</evidence>
<name>A0A3A4KGN6_9NOCA</name>
<comment type="caution">
    <text evidence="5">The sequence shown here is derived from an EMBL/GenBank/DDBJ whole genome shotgun (WGS) entry which is preliminary data.</text>
</comment>
<accession>A0A3A4KGN6</accession>
<reference evidence="5 6" key="1">
    <citation type="submission" date="2018-09" db="EMBL/GenBank/DDBJ databases">
        <title>YIM PH21274 draft genome.</title>
        <authorList>
            <person name="Miao C."/>
        </authorList>
    </citation>
    <scope>NUCLEOTIDE SEQUENCE [LARGE SCALE GENOMIC DNA]</scope>
    <source>
        <strain evidence="5 6">YIM PH 21724</strain>
    </source>
</reference>
<dbReference type="AlphaFoldDB" id="A0A3A4KGN6"/>
<dbReference type="InterPro" id="IPR011042">
    <property type="entry name" value="6-blade_b-propeller_TolB-like"/>
</dbReference>
<evidence type="ECO:0000313" key="5">
    <source>
        <dbReference type="EMBL" id="RJO78494.1"/>
    </source>
</evidence>
<protein>
    <submittedName>
        <fullName evidence="5">SMP-30/gluconolactonase/LRE family protein</fullName>
    </submittedName>
</protein>
<keyword evidence="2" id="KW-0597">Phosphoprotein</keyword>
<dbReference type="Pfam" id="PF20067">
    <property type="entry name" value="SSL_N"/>
    <property type="match status" value="1"/>
</dbReference>
<evidence type="ECO:0000256" key="1">
    <source>
        <dbReference type="ARBA" id="ARBA00009191"/>
    </source>
</evidence>
<keyword evidence="6" id="KW-1185">Reference proteome</keyword>
<dbReference type="SUPFAM" id="SSF63829">
    <property type="entry name" value="Calcium-dependent phosphotriesterase"/>
    <property type="match status" value="1"/>
</dbReference>
<evidence type="ECO:0000256" key="2">
    <source>
        <dbReference type="ARBA" id="ARBA00022553"/>
    </source>
</evidence>
<sequence>MPGVGPEDVVLTADGRVIAGIADGRILRIDPTDDSVTILADTGGRPLGLHVDPDGTVLICDAERGVLQLSDGQLDVVVDSVDGAPLPFASNIIRDTDGSIYFSSSSRRYSLADYMGDLLEHSGTGRLFRRDPSGTVETLLDGLYFANGVALAADGSCVLVAETGAYQVTRYWLTGPLAGSHDVLIDNLPGFPDNIALGSDGLIWITLPGARDPMLDRLFPLPGVLRKLVWALPERMRIKAAPTVWVLAVDLNGKIVHDLQIEGTNFAMVTGVAERDGTLYLGSLSESAIGITQIP</sequence>
<dbReference type="OrthoDB" id="3332247at2"/>
<evidence type="ECO:0000313" key="6">
    <source>
        <dbReference type="Proteomes" id="UP000266677"/>
    </source>
</evidence>
<dbReference type="PANTHER" id="PTHR10426">
    <property type="entry name" value="STRICTOSIDINE SYNTHASE-RELATED"/>
    <property type="match status" value="1"/>
</dbReference>
<feature type="domain" description="Strictosidine synthase conserved region" evidence="4">
    <location>
        <begin position="93"/>
        <end position="175"/>
    </location>
</feature>
<dbReference type="InterPro" id="IPR018119">
    <property type="entry name" value="Strictosidine_synth_cons-reg"/>
</dbReference>
<dbReference type="Gene3D" id="2.120.10.30">
    <property type="entry name" value="TolB, C-terminal domain"/>
    <property type="match status" value="1"/>
</dbReference>
<organism evidence="5 6">
    <name type="scientific">Nocardia panacis</name>
    <dbReference type="NCBI Taxonomy" id="2340916"/>
    <lineage>
        <taxon>Bacteria</taxon>
        <taxon>Bacillati</taxon>
        <taxon>Actinomycetota</taxon>
        <taxon>Actinomycetes</taxon>
        <taxon>Mycobacteriales</taxon>
        <taxon>Nocardiaceae</taxon>
        <taxon>Nocardia</taxon>
    </lineage>
</organism>
<gene>
    <name evidence="5" type="ORF">D5S18_06090</name>
</gene>
<evidence type="ECO:0000256" key="3">
    <source>
        <dbReference type="ARBA" id="ARBA00023180"/>
    </source>
</evidence>
<dbReference type="GO" id="GO:0016787">
    <property type="term" value="F:hydrolase activity"/>
    <property type="evidence" value="ECO:0007669"/>
    <property type="project" value="TreeGrafter"/>
</dbReference>
<keyword evidence="3" id="KW-0325">Glycoprotein</keyword>
<comment type="similarity">
    <text evidence="1">Belongs to the strictosidine synthase family.</text>
</comment>
<dbReference type="EMBL" id="QZFU01000013">
    <property type="protein sequence ID" value="RJO78494.1"/>
    <property type="molecule type" value="Genomic_DNA"/>
</dbReference>